<reference evidence="2 3" key="1">
    <citation type="submission" date="2014-02" db="EMBL/GenBank/DDBJ databases">
        <authorList>
            <person name="Sears C."/>
            <person name="Carroll K."/>
            <person name="Sack B.R."/>
            <person name="Qadri F."/>
            <person name="Myers L.L."/>
            <person name="Chung G.-T."/>
            <person name="Escheverria P."/>
            <person name="Fraser C.M."/>
            <person name="Sadzewicz L."/>
            <person name="Shefchek K.A."/>
            <person name="Tallon L."/>
            <person name="Das S.P."/>
            <person name="Daugherty S."/>
            <person name="Mongodin E.F."/>
        </authorList>
    </citation>
    <scope>NUCLEOTIDE SEQUENCE [LARGE SCALE GENOMIC DNA]</scope>
    <source>
        <strain evidence="2 3">2-F-2 #4</strain>
    </source>
</reference>
<comment type="caution">
    <text evidence="2">The sequence shown here is derived from an EMBL/GenBank/DDBJ whole genome shotgun (WGS) entry which is preliminary data.</text>
</comment>
<evidence type="ECO:0000259" key="1">
    <source>
        <dbReference type="Pfam" id="PF00535"/>
    </source>
</evidence>
<dbReference type="PANTHER" id="PTHR22916:SF3">
    <property type="entry name" value="UDP-GLCNAC:BETAGAL BETA-1,3-N-ACETYLGLUCOSAMINYLTRANSFERASE-LIKE PROTEIN 1"/>
    <property type="match status" value="1"/>
</dbReference>
<dbReference type="PANTHER" id="PTHR22916">
    <property type="entry name" value="GLYCOSYLTRANSFERASE"/>
    <property type="match status" value="1"/>
</dbReference>
<gene>
    <name evidence="2" type="ORF">M076_4599</name>
</gene>
<proteinExistence type="predicted"/>
<dbReference type="GO" id="GO:0016758">
    <property type="term" value="F:hexosyltransferase activity"/>
    <property type="evidence" value="ECO:0007669"/>
    <property type="project" value="UniProtKB-ARBA"/>
</dbReference>
<keyword evidence="2" id="KW-0808">Transferase</keyword>
<dbReference type="CDD" id="cd00761">
    <property type="entry name" value="Glyco_tranf_GTA_type"/>
    <property type="match status" value="1"/>
</dbReference>
<protein>
    <submittedName>
        <fullName evidence="2">Glycosyl transferase 2 family protein</fullName>
    </submittedName>
</protein>
<dbReference type="InterPro" id="IPR029044">
    <property type="entry name" value="Nucleotide-diphossugar_trans"/>
</dbReference>
<dbReference type="PATRIC" id="fig|1339280.3.peg.4394"/>
<feature type="domain" description="Glycosyltransferase 2-like" evidence="1">
    <location>
        <begin position="6"/>
        <end position="152"/>
    </location>
</feature>
<evidence type="ECO:0000313" key="3">
    <source>
        <dbReference type="Proteomes" id="UP000022272"/>
    </source>
</evidence>
<dbReference type="EMBL" id="JGDM01000113">
    <property type="protein sequence ID" value="EXZ42275.1"/>
    <property type="molecule type" value="Genomic_DNA"/>
</dbReference>
<dbReference type="RefSeq" id="WP_050440796.1">
    <property type="nucleotide sequence ID" value="NZ_JGDM01000113.1"/>
</dbReference>
<dbReference type="Pfam" id="PF00535">
    <property type="entry name" value="Glycos_transf_2"/>
    <property type="match status" value="1"/>
</dbReference>
<name>A0A015Y754_BACFG</name>
<accession>A0A015Y754</accession>
<dbReference type="Gene3D" id="3.90.550.10">
    <property type="entry name" value="Spore Coat Polysaccharide Biosynthesis Protein SpsA, Chain A"/>
    <property type="match status" value="1"/>
</dbReference>
<dbReference type="SUPFAM" id="SSF53448">
    <property type="entry name" value="Nucleotide-diphospho-sugar transferases"/>
    <property type="match status" value="1"/>
</dbReference>
<dbReference type="Proteomes" id="UP000022272">
    <property type="component" value="Unassembled WGS sequence"/>
</dbReference>
<organism evidence="2 3">
    <name type="scientific">Bacteroides fragilis str. 2-F-2 #4</name>
    <dbReference type="NCBI Taxonomy" id="1339280"/>
    <lineage>
        <taxon>Bacteria</taxon>
        <taxon>Pseudomonadati</taxon>
        <taxon>Bacteroidota</taxon>
        <taxon>Bacteroidia</taxon>
        <taxon>Bacteroidales</taxon>
        <taxon>Bacteroidaceae</taxon>
        <taxon>Bacteroides</taxon>
    </lineage>
</organism>
<sequence>MEPLVSFIVNCYNGELYLKRCLDSILTQTYQNWELIFWDNASTDHSKEIFTSYGDKRFKYFNSDVKVSLGQARAWAVDVCRGDYISFLDVDDEWLPQKTEIQIREIQKDSYVLSYGSINEINADNPSKRKITTPRYSSGNIFGEQLVNFEANLPSSMIKRSALIQKKLNFDPNIKASEEYCLYMQLIYGEKVCVVTDILANYFVRSDSLTNECMDRWAYEREYTLNRIIESHPEVCVNYKTEMKEAFARAVYYKARYLVSIGKKNLARKELQKVSNVNYKYQILFILLFFPTFIWENIHLLKNMR</sequence>
<dbReference type="InterPro" id="IPR001173">
    <property type="entry name" value="Glyco_trans_2-like"/>
</dbReference>
<dbReference type="AlphaFoldDB" id="A0A015Y754"/>
<evidence type="ECO:0000313" key="2">
    <source>
        <dbReference type="EMBL" id="EXZ42275.1"/>
    </source>
</evidence>